<evidence type="ECO:0000313" key="3">
    <source>
        <dbReference type="Proteomes" id="UP000199343"/>
    </source>
</evidence>
<dbReference type="AlphaFoldDB" id="A0A1C6VF50"/>
<protein>
    <submittedName>
        <fullName evidence="2">Bacterial regulatory proteins, luxR family</fullName>
    </submittedName>
</protein>
<dbReference type="PANTHER" id="PTHR34293">
    <property type="entry name" value="HTH-TYPE TRANSCRIPTIONAL REGULATOR TRMBL2"/>
    <property type="match status" value="1"/>
</dbReference>
<dbReference type="SUPFAM" id="SSF46894">
    <property type="entry name" value="C-terminal effector domain of the bipartite response regulators"/>
    <property type="match status" value="1"/>
</dbReference>
<dbReference type="InterPro" id="IPR000792">
    <property type="entry name" value="Tscrpt_reg_LuxR_C"/>
</dbReference>
<dbReference type="EMBL" id="FMIC01000002">
    <property type="protein sequence ID" value="SCL64958.1"/>
    <property type="molecule type" value="Genomic_DNA"/>
</dbReference>
<feature type="domain" description="HTH luxR-type" evidence="1">
    <location>
        <begin position="290"/>
        <end position="347"/>
    </location>
</feature>
<dbReference type="SUPFAM" id="SSF46785">
    <property type="entry name" value="Winged helix' DNA-binding domain"/>
    <property type="match status" value="1"/>
</dbReference>
<dbReference type="STRING" id="47871.GA0070608_3039"/>
<dbReference type="GO" id="GO:0006355">
    <property type="term" value="P:regulation of DNA-templated transcription"/>
    <property type="evidence" value="ECO:0007669"/>
    <property type="project" value="InterPro"/>
</dbReference>
<dbReference type="SMART" id="SM00421">
    <property type="entry name" value="HTH_LUXR"/>
    <property type="match status" value="1"/>
</dbReference>
<dbReference type="InterPro" id="IPR036390">
    <property type="entry name" value="WH_DNA-bd_sf"/>
</dbReference>
<sequence>MTSSATWRIASRVGDMVTGRWDVRNDPVLGALGISDFDEQVYRLLLIQPDQPLSESAGALGVTTARLRNAVARLNTLGLLRRTAPGRYEATGPQAALTALVARRRLETEAALDGVQTAVADFTQLFQTARLRDPGRWVEVLSGWETVDRRMDELTSSVRTHLWVLDRPPYMKHVHGTPDTNEVEIAETEDLIARGVDIRTVYCPESMGRPGRFEVLSRLVEAGEQARMLPSLPFKLRIMDLRVAAISLTGGGYDNLALIHPSGLLDALIELFQAYWGRATPLGGARPPADDKPSDEDLLLLQMLKAGLKDEVIARQLGVSARTATRRIAAVIERLGATTRFQAGAEASARGWL</sequence>
<name>A0A1C6VF50_9ACTN</name>
<dbReference type="Gene3D" id="1.10.10.10">
    <property type="entry name" value="Winged helix-like DNA-binding domain superfamily/Winged helix DNA-binding domain"/>
    <property type="match status" value="1"/>
</dbReference>
<dbReference type="Proteomes" id="UP000199343">
    <property type="component" value="Unassembled WGS sequence"/>
</dbReference>
<dbReference type="GO" id="GO:0003677">
    <property type="term" value="F:DNA binding"/>
    <property type="evidence" value="ECO:0007669"/>
    <property type="project" value="InterPro"/>
</dbReference>
<proteinExistence type="predicted"/>
<gene>
    <name evidence="2" type="ORF">GA0070608_3039</name>
</gene>
<dbReference type="InterPro" id="IPR036388">
    <property type="entry name" value="WH-like_DNA-bd_sf"/>
</dbReference>
<organism evidence="2 3">
    <name type="scientific">Micromonospora peucetia</name>
    <dbReference type="NCBI Taxonomy" id="47871"/>
    <lineage>
        <taxon>Bacteria</taxon>
        <taxon>Bacillati</taxon>
        <taxon>Actinomycetota</taxon>
        <taxon>Actinomycetes</taxon>
        <taxon>Micromonosporales</taxon>
        <taxon>Micromonosporaceae</taxon>
        <taxon>Micromonospora</taxon>
    </lineage>
</organism>
<evidence type="ECO:0000259" key="1">
    <source>
        <dbReference type="SMART" id="SM00421"/>
    </source>
</evidence>
<dbReference type="PANTHER" id="PTHR34293:SF1">
    <property type="entry name" value="HTH-TYPE TRANSCRIPTIONAL REGULATOR TRMBL2"/>
    <property type="match status" value="1"/>
</dbReference>
<dbReference type="InterPro" id="IPR051797">
    <property type="entry name" value="TrmB-like"/>
</dbReference>
<reference evidence="3" key="1">
    <citation type="submission" date="2016-06" db="EMBL/GenBank/DDBJ databases">
        <authorList>
            <person name="Varghese N."/>
            <person name="Submissions Spin"/>
        </authorList>
    </citation>
    <scope>NUCLEOTIDE SEQUENCE [LARGE SCALE GENOMIC DNA]</scope>
    <source>
        <strain evidence="3">DSM 43363</strain>
    </source>
</reference>
<accession>A0A1C6VF50</accession>
<dbReference type="InterPro" id="IPR016032">
    <property type="entry name" value="Sig_transdc_resp-reg_C-effctor"/>
</dbReference>
<evidence type="ECO:0000313" key="2">
    <source>
        <dbReference type="EMBL" id="SCL64958.1"/>
    </source>
</evidence>